<evidence type="ECO:0000259" key="5">
    <source>
        <dbReference type="PROSITE" id="PS50197"/>
    </source>
</evidence>
<organism evidence="6 7">
    <name type="scientific">Phyllotreta striolata</name>
    <name type="common">Striped flea beetle</name>
    <name type="synonym">Crioceris striolata</name>
    <dbReference type="NCBI Taxonomy" id="444603"/>
    <lineage>
        <taxon>Eukaryota</taxon>
        <taxon>Metazoa</taxon>
        <taxon>Ecdysozoa</taxon>
        <taxon>Arthropoda</taxon>
        <taxon>Hexapoda</taxon>
        <taxon>Insecta</taxon>
        <taxon>Pterygota</taxon>
        <taxon>Neoptera</taxon>
        <taxon>Endopterygota</taxon>
        <taxon>Coleoptera</taxon>
        <taxon>Polyphaga</taxon>
        <taxon>Cucujiformia</taxon>
        <taxon>Chrysomeloidea</taxon>
        <taxon>Chrysomelidae</taxon>
        <taxon>Galerucinae</taxon>
        <taxon>Alticini</taxon>
        <taxon>Phyllotreta</taxon>
    </lineage>
</organism>
<feature type="repeat" description="WD" evidence="3">
    <location>
        <begin position="1574"/>
        <end position="1604"/>
    </location>
</feature>
<dbReference type="PROSITE" id="PS50082">
    <property type="entry name" value="WD_REPEATS_2"/>
    <property type="match status" value="2"/>
</dbReference>
<dbReference type="InterPro" id="IPR015943">
    <property type="entry name" value="WD40/YVTN_repeat-like_dom_sf"/>
</dbReference>
<feature type="domain" description="BEACH" evidence="5">
    <location>
        <begin position="296"/>
        <end position="562"/>
    </location>
</feature>
<feature type="region of interest" description="Disordered" evidence="4">
    <location>
        <begin position="1119"/>
        <end position="1144"/>
    </location>
</feature>
<dbReference type="SUPFAM" id="SSF81837">
    <property type="entry name" value="BEACH domain"/>
    <property type="match status" value="1"/>
</dbReference>
<feature type="region of interest" description="Disordered" evidence="4">
    <location>
        <begin position="556"/>
        <end position="625"/>
    </location>
</feature>
<dbReference type="Proteomes" id="UP001153712">
    <property type="component" value="Chromosome 7"/>
</dbReference>
<dbReference type="InterPro" id="IPR019775">
    <property type="entry name" value="WD40_repeat_CS"/>
</dbReference>
<protein>
    <recommendedName>
        <fullName evidence="5">BEACH domain-containing protein</fullName>
    </recommendedName>
</protein>
<dbReference type="Gene3D" id="1.10.1540.10">
    <property type="entry name" value="BEACH domain"/>
    <property type="match status" value="1"/>
</dbReference>
<dbReference type="Pfam" id="PF00400">
    <property type="entry name" value="WD40"/>
    <property type="match status" value="2"/>
</dbReference>
<dbReference type="SUPFAM" id="SSF48371">
    <property type="entry name" value="ARM repeat"/>
    <property type="match status" value="1"/>
</dbReference>
<gene>
    <name evidence="6" type="ORF">PHYEVI_LOCUS10215</name>
</gene>
<sequence length="1847" mass="210298">MVDIFKELGIPKKYVKKTVKEDRFIAVVNKLWLKNLVKHLRLIQFIETADFQAWPLTEDLNSSWMKVIISCHRKKEGKIFSLPKVRLPKEEAPLLFSQLMQYITKTNYINLWKTMYKKYSSDESHRESTINLVEYNDVLKEIIIRIYGCPIINAFDETLSIPSSNQFEVDLNIFPALCAVETQSAIFLLHAPYVEYNVADCVTFSPAIFDKSHTKSLFIIYQLLNVLKSLHERSLTLGEISLNDIYINEDMWVHIFPQIISNIHVEQNANAALDANTSIKINKLRCQFYNSQSYDSVLVTDQSLCELSQLWVNGLISNFTYISALNKFSGRVFGDPNCHYVFPWVTDFTSACGKNWRDLKKSKYRLNKGDHQLDLTYDNSQSQVPHHVSDVLSPITYYVYMARKTPKPTLCKNVRTVWVPAEYPSSIQRIQEWTPDECIPEFYSDPSVFRSIHEDLDDLTVPTWASDPEEFVEIHRRILECPNVSEKLHHWIDLTFGYRLTGNPAVRSRNICLNLVDDHENLTKSGLVQLFTQPHPPKAVDSPYFSKIPPKVFTSKYARPRSRGRSNSSLVCHDPNASDDERLPRDNSAKISRSRSSLHDDQASRSSSTQRTDSAPTTSKTSEYQPQCETIYLPKDYKPELLLDVLERKNNFFRKNFYRSYDDASERKHHRKRNEGFLNLVFNESQTSRNCATVSCNYKEMISARRIKELKVLGCLMVEIFMAKHLRTVCSNNLEDRLKYCKSVLDAHDIPPCVNYIVNLLLRPDNGEYSAITDLGLPSPSAHLLLEPLMHCTVPFSEHFPQLYDIARNLKDFRNVAIELSVLYHFDCDGQMCSEYESVEKTKIAFVQNVSECKVKLFAKQLDGLTGELNTDTDSEIVNIILPHVKDLIEDPPTTVLAAWYLFEPISRLLGPRRTSKYLLEPILKLYENECPDNNLPYIKKIAKLYHHSFLLCLMVRLGLKVFLENFVVPLVEAVGGYKDYDLVDFVLHDHSEKIAKRSSYLKTIETEQMDTSGSDESACSDKQKSLLDKEYEIKEEDADDEKNDEDQMKFLMEHLELNQNLEETEHNSDSTDKELGLSYDPEHTETNEVPVLKSPSIPIPQSRHKFVSNITCEVGSKKSDGELAEEASSAPRYDGKSKSSTKISDVSSDSLIWLSHRLGPLLTAKYLSRNLLKMLALCYIGKDNVSAVTNFAANCKSISITSHFVKGDQTCANVLECLTSISGLYGEQIIIFQYIPYMTELILLCKKRITPNLEGGLLSCLTLLKNIIPYLSDSMLMNQLQDVILKNIIHPIIRLLNSTNHAFPSGGMARNTLARKYLDVIYVLSIRIGVDMTKKYLLVPAMQRFFQIFDKVYKNHSDDNKVTETAPEENLETRALSEIQEVFTKELAHKAYVPFVKLIGVNTLENGLNNFQTILKLCQEYEEDVKMSSAKLNFTCKYSDVDLNPPLVNSSSIGSNIAVIGNRIELQSETQDNINVDLLSLVSNRIENSSRHLRGNWLAYWEHEIGRSEKDVQLNFKQIKLQTFIGHTQGVKCLQILDNENSFMSGSRDKTVKLWSMRSQGDGFSTSNCQWTYNSHKKSILSITFLESLRLVASCDGIVHVWDPFMGANVGNLESPKFAPVNTLKSMPAPSTLVFTATTDGTLKVLDTRLISYIQELKISTSPPSLIRCLAISQCGNWIAAGQSSGNIIVLDTRTGLVISNWRAHESEVLQLEVYDKETLVSSSLDQTTCVWNIADGKLKFHMRGTTEPVHCLRIHNDELISGTTGNRIGVHTSIAPDACFSNNKLRGDSFRGLLTSMEYMPLNRLLLLGADTDTSTFSPSRRIFELRSRTSVGKRSHRDSAAKKQ</sequence>
<evidence type="ECO:0000313" key="6">
    <source>
        <dbReference type="EMBL" id="CAH1187105.1"/>
    </source>
</evidence>
<evidence type="ECO:0000313" key="7">
    <source>
        <dbReference type="Proteomes" id="UP001153712"/>
    </source>
</evidence>
<evidence type="ECO:0000256" key="3">
    <source>
        <dbReference type="PROSITE-ProRule" id="PRU00221"/>
    </source>
</evidence>
<dbReference type="InterPro" id="IPR000409">
    <property type="entry name" value="BEACH_dom"/>
</dbReference>
<dbReference type="GO" id="GO:0035973">
    <property type="term" value="P:aggrephagy"/>
    <property type="evidence" value="ECO:0007669"/>
    <property type="project" value="TreeGrafter"/>
</dbReference>
<dbReference type="OrthoDB" id="29306at2759"/>
<feature type="non-terminal residue" evidence="6">
    <location>
        <position position="1847"/>
    </location>
</feature>
<evidence type="ECO:0000256" key="4">
    <source>
        <dbReference type="SAM" id="MobiDB-lite"/>
    </source>
</evidence>
<dbReference type="InterPro" id="IPR036372">
    <property type="entry name" value="BEACH_dom_sf"/>
</dbReference>
<dbReference type="EMBL" id="OU900100">
    <property type="protein sequence ID" value="CAH1187105.1"/>
    <property type="molecule type" value="Genomic_DNA"/>
</dbReference>
<evidence type="ECO:0000256" key="2">
    <source>
        <dbReference type="ARBA" id="ARBA00022737"/>
    </source>
</evidence>
<dbReference type="SUPFAM" id="SSF50978">
    <property type="entry name" value="WD40 repeat-like"/>
    <property type="match status" value="1"/>
</dbReference>
<dbReference type="PROSITE" id="PS50197">
    <property type="entry name" value="BEACH"/>
    <property type="match status" value="1"/>
</dbReference>
<dbReference type="InterPro" id="IPR036322">
    <property type="entry name" value="WD40_repeat_dom_sf"/>
</dbReference>
<dbReference type="GO" id="GO:0005739">
    <property type="term" value="C:mitochondrion"/>
    <property type="evidence" value="ECO:0007669"/>
    <property type="project" value="TreeGrafter"/>
</dbReference>
<proteinExistence type="predicted"/>
<keyword evidence="2" id="KW-0677">Repeat</keyword>
<dbReference type="SMART" id="SM00320">
    <property type="entry name" value="WD40"/>
    <property type="match status" value="6"/>
</dbReference>
<dbReference type="CDD" id="cd06071">
    <property type="entry name" value="Beach"/>
    <property type="match status" value="1"/>
</dbReference>
<dbReference type="PROSITE" id="PS50294">
    <property type="entry name" value="WD_REPEATS_REGION"/>
    <property type="match status" value="1"/>
</dbReference>
<dbReference type="PANTHER" id="PTHR44662">
    <property type="entry name" value="WD REPEAT-CONTAINING PROTEIN 81"/>
    <property type="match status" value="1"/>
</dbReference>
<keyword evidence="7" id="KW-1185">Reference proteome</keyword>
<dbReference type="PROSITE" id="PS00678">
    <property type="entry name" value="WD_REPEATS_1"/>
    <property type="match status" value="1"/>
</dbReference>
<dbReference type="SMART" id="SM01026">
    <property type="entry name" value="Beach"/>
    <property type="match status" value="1"/>
</dbReference>
<name>A0A9P0DS47_PHYSR</name>
<dbReference type="InterPro" id="IPR052651">
    <property type="entry name" value="WDR81"/>
</dbReference>
<dbReference type="GO" id="GO:0035014">
    <property type="term" value="F:phosphatidylinositol 3-kinase regulator activity"/>
    <property type="evidence" value="ECO:0007669"/>
    <property type="project" value="TreeGrafter"/>
</dbReference>
<dbReference type="InterPro" id="IPR001680">
    <property type="entry name" value="WD40_rpt"/>
</dbReference>
<dbReference type="InterPro" id="IPR016024">
    <property type="entry name" value="ARM-type_fold"/>
</dbReference>
<dbReference type="Gene3D" id="2.130.10.10">
    <property type="entry name" value="YVTN repeat-like/Quinoprotein amine dehydrogenase"/>
    <property type="match status" value="2"/>
</dbReference>
<keyword evidence="1 3" id="KW-0853">WD repeat</keyword>
<feature type="compositionally biased region" description="Polar residues" evidence="4">
    <location>
        <begin position="604"/>
        <end position="625"/>
    </location>
</feature>
<evidence type="ECO:0000256" key="1">
    <source>
        <dbReference type="ARBA" id="ARBA00022574"/>
    </source>
</evidence>
<dbReference type="Pfam" id="PF02138">
    <property type="entry name" value="Beach"/>
    <property type="match status" value="1"/>
</dbReference>
<feature type="compositionally biased region" description="Basic and acidic residues" evidence="4">
    <location>
        <begin position="579"/>
        <end position="588"/>
    </location>
</feature>
<feature type="repeat" description="WD" evidence="3">
    <location>
        <begin position="1525"/>
        <end position="1560"/>
    </location>
</feature>
<reference evidence="6" key="1">
    <citation type="submission" date="2022-01" db="EMBL/GenBank/DDBJ databases">
        <authorList>
            <person name="King R."/>
        </authorList>
    </citation>
    <scope>NUCLEOTIDE SEQUENCE</scope>
</reference>
<dbReference type="PANTHER" id="PTHR44662:SF1">
    <property type="entry name" value="WD REPEAT-CONTAINING PROTEIN 81"/>
    <property type="match status" value="1"/>
</dbReference>
<accession>A0A9P0DS47</accession>